<dbReference type="AlphaFoldDB" id="A0A1D2MCJ0"/>
<organism evidence="2 3">
    <name type="scientific">Orchesella cincta</name>
    <name type="common">Springtail</name>
    <name type="synonym">Podura cincta</name>
    <dbReference type="NCBI Taxonomy" id="48709"/>
    <lineage>
        <taxon>Eukaryota</taxon>
        <taxon>Metazoa</taxon>
        <taxon>Ecdysozoa</taxon>
        <taxon>Arthropoda</taxon>
        <taxon>Hexapoda</taxon>
        <taxon>Collembola</taxon>
        <taxon>Entomobryomorpha</taxon>
        <taxon>Entomobryoidea</taxon>
        <taxon>Orchesellidae</taxon>
        <taxon>Orchesellinae</taxon>
        <taxon>Orchesella</taxon>
    </lineage>
</organism>
<protein>
    <submittedName>
        <fullName evidence="2">Uncharacterized protein</fullName>
    </submittedName>
</protein>
<sequence>IFRILILIISLVSHYESDWRKIYKIFDVSKWTYDFPRLSMEEYYVAMNNISFILSLVSLGTSLIIGMPERRKKMVDFGYHILIALLLLIAGSVYITSTKELKDTSKHVTWFLNGEKSKLLIGLKMFAGSLAIIQTALYVVVALFI</sequence>
<accession>A0A1D2MCJ0</accession>
<evidence type="ECO:0000313" key="2">
    <source>
        <dbReference type="EMBL" id="ODM90659.1"/>
    </source>
</evidence>
<keyword evidence="1" id="KW-0812">Transmembrane</keyword>
<comment type="caution">
    <text evidence="2">The sequence shown here is derived from an EMBL/GenBank/DDBJ whole genome shotgun (WGS) entry which is preliminary data.</text>
</comment>
<feature type="transmembrane region" description="Helical" evidence="1">
    <location>
        <begin position="119"/>
        <end position="144"/>
    </location>
</feature>
<proteinExistence type="predicted"/>
<name>A0A1D2MCJ0_ORCCI</name>
<dbReference type="EMBL" id="LJIJ01001859">
    <property type="protein sequence ID" value="ODM90659.1"/>
    <property type="molecule type" value="Genomic_DNA"/>
</dbReference>
<dbReference type="Proteomes" id="UP000094527">
    <property type="component" value="Unassembled WGS sequence"/>
</dbReference>
<reference evidence="2 3" key="1">
    <citation type="journal article" date="2016" name="Genome Biol. Evol.">
        <title>Gene Family Evolution Reflects Adaptation to Soil Environmental Stressors in the Genome of the Collembolan Orchesella cincta.</title>
        <authorList>
            <person name="Faddeeva-Vakhrusheva A."/>
            <person name="Derks M.F."/>
            <person name="Anvar S.Y."/>
            <person name="Agamennone V."/>
            <person name="Suring W."/>
            <person name="Smit S."/>
            <person name="van Straalen N.M."/>
            <person name="Roelofs D."/>
        </authorList>
    </citation>
    <scope>NUCLEOTIDE SEQUENCE [LARGE SCALE GENOMIC DNA]</scope>
    <source>
        <tissue evidence="2">Mixed pool</tissue>
    </source>
</reference>
<feature type="non-terminal residue" evidence="2">
    <location>
        <position position="1"/>
    </location>
</feature>
<keyword evidence="3" id="KW-1185">Reference proteome</keyword>
<feature type="transmembrane region" description="Helical" evidence="1">
    <location>
        <begin position="77"/>
        <end position="95"/>
    </location>
</feature>
<evidence type="ECO:0000313" key="3">
    <source>
        <dbReference type="Proteomes" id="UP000094527"/>
    </source>
</evidence>
<evidence type="ECO:0000256" key="1">
    <source>
        <dbReference type="SAM" id="Phobius"/>
    </source>
</evidence>
<feature type="transmembrane region" description="Helical" evidence="1">
    <location>
        <begin position="43"/>
        <end position="65"/>
    </location>
</feature>
<keyword evidence="1" id="KW-0472">Membrane</keyword>
<keyword evidence="1" id="KW-1133">Transmembrane helix</keyword>
<gene>
    <name evidence="2" type="ORF">Ocin01_16023</name>
</gene>